<name>A0A4S2H4J1_9PROT</name>
<dbReference type="InterPro" id="IPR011009">
    <property type="entry name" value="Kinase-like_dom_sf"/>
</dbReference>
<evidence type="ECO:0000313" key="2">
    <source>
        <dbReference type="EMBL" id="TGY90534.1"/>
    </source>
</evidence>
<dbReference type="Proteomes" id="UP000308054">
    <property type="component" value="Unassembled WGS sequence"/>
</dbReference>
<evidence type="ECO:0000313" key="3">
    <source>
        <dbReference type="Proteomes" id="UP000308054"/>
    </source>
</evidence>
<protein>
    <submittedName>
        <fullName evidence="2">Aminoglycoside phosphotransferase</fullName>
    </submittedName>
</protein>
<keyword evidence="3" id="KW-1185">Reference proteome</keyword>
<accession>A0A4S2H4J1</accession>
<dbReference type="InterPro" id="IPR002575">
    <property type="entry name" value="Aminoglycoside_PTrfase"/>
</dbReference>
<reference evidence="2 3" key="1">
    <citation type="journal article" date="2017" name="Int. J. Syst. Evol. Microbiol.">
        <title>Marinicauda algicola sp. nov., isolated from a marine red alga Rhodosorus marinus.</title>
        <authorList>
            <person name="Jeong S.E."/>
            <person name="Jeon S.H."/>
            <person name="Chun B.H."/>
            <person name="Kim D.W."/>
            <person name="Jeon C.O."/>
        </authorList>
    </citation>
    <scope>NUCLEOTIDE SEQUENCE [LARGE SCALE GENOMIC DNA]</scope>
    <source>
        <strain evidence="2 3">JCM 31718</strain>
    </source>
</reference>
<dbReference type="EMBL" id="SRXW01000001">
    <property type="protein sequence ID" value="TGY90534.1"/>
    <property type="molecule type" value="Genomic_DNA"/>
</dbReference>
<dbReference type="Pfam" id="PF01636">
    <property type="entry name" value="APH"/>
    <property type="match status" value="1"/>
</dbReference>
<dbReference type="SUPFAM" id="SSF56112">
    <property type="entry name" value="Protein kinase-like (PK-like)"/>
    <property type="match status" value="1"/>
</dbReference>
<organism evidence="2 3">
    <name type="scientific">Marinicauda algicola</name>
    <dbReference type="NCBI Taxonomy" id="2029849"/>
    <lineage>
        <taxon>Bacteria</taxon>
        <taxon>Pseudomonadati</taxon>
        <taxon>Pseudomonadota</taxon>
        <taxon>Alphaproteobacteria</taxon>
        <taxon>Maricaulales</taxon>
        <taxon>Maricaulaceae</taxon>
        <taxon>Marinicauda</taxon>
    </lineage>
</organism>
<dbReference type="OrthoDB" id="9809275at2"/>
<dbReference type="AlphaFoldDB" id="A0A4S2H4J1"/>
<dbReference type="Gene3D" id="3.30.200.20">
    <property type="entry name" value="Phosphorylase Kinase, domain 1"/>
    <property type="match status" value="1"/>
</dbReference>
<keyword evidence="2" id="KW-0808">Transferase</keyword>
<dbReference type="Gene3D" id="3.90.1200.10">
    <property type="match status" value="1"/>
</dbReference>
<dbReference type="GO" id="GO:0016740">
    <property type="term" value="F:transferase activity"/>
    <property type="evidence" value="ECO:0007669"/>
    <property type="project" value="UniProtKB-KW"/>
</dbReference>
<sequence length="368" mass="41026">MSDETGRGAARRAFLDENGWSGIAPQAFPGDASTRRYFRVRDGERVAILMDAPSASETSICPPEASPQERRRLGYNALARLAGNNVAAFAGLAEALTQRGFSAPRIHACDLEQGLALIEDLGDGLYARLIPERAEEAPLYAAAVDALAALYRSSFPRVFGWRDGGEWTVLDYDLPAQQAEADLFLDWYVARRVGRDLDDQARADWAGLWEEALSVTDRHRPGLVLRDFHAENLIWLPGRIETARIGLLDFQDALFGHPAYDLVSLIEDARRDVAPDLAKPLKDRFFEKARLTDRAGFEAAYAAIAAQRNAKILGIFVRLAERDAKPRYLDLLPRVARHFERDLSHPAMAGLKRWVEAYAPSVLEEAKR</sequence>
<comment type="caution">
    <text evidence="2">The sequence shown here is derived from an EMBL/GenBank/DDBJ whole genome shotgun (WGS) entry which is preliminary data.</text>
</comment>
<proteinExistence type="predicted"/>
<feature type="domain" description="Aminoglycoside phosphotransferase" evidence="1">
    <location>
        <begin position="27"/>
        <end position="286"/>
    </location>
</feature>
<gene>
    <name evidence="2" type="ORF">E5163_05280</name>
</gene>
<dbReference type="RefSeq" id="WP_135995032.1">
    <property type="nucleotide sequence ID" value="NZ_CP071057.1"/>
</dbReference>
<evidence type="ECO:0000259" key="1">
    <source>
        <dbReference type="Pfam" id="PF01636"/>
    </source>
</evidence>